<dbReference type="PROSITE" id="PS00107">
    <property type="entry name" value="PROTEIN_KINASE_ATP"/>
    <property type="match status" value="1"/>
</dbReference>
<keyword evidence="6 7" id="KW-0067">ATP-binding</keyword>
<dbReference type="GO" id="GO:0044773">
    <property type="term" value="P:mitotic DNA damage checkpoint signaling"/>
    <property type="evidence" value="ECO:0007669"/>
    <property type="project" value="TreeGrafter"/>
</dbReference>
<organism evidence="10 11">
    <name type="scientific">Romanomermis culicivorax</name>
    <name type="common">Nematode worm</name>
    <dbReference type="NCBI Taxonomy" id="13658"/>
    <lineage>
        <taxon>Eukaryota</taxon>
        <taxon>Metazoa</taxon>
        <taxon>Ecdysozoa</taxon>
        <taxon>Nematoda</taxon>
        <taxon>Enoplea</taxon>
        <taxon>Dorylaimia</taxon>
        <taxon>Mermithida</taxon>
        <taxon>Mermithoidea</taxon>
        <taxon>Mermithidae</taxon>
        <taxon>Romanomermis</taxon>
    </lineage>
</organism>
<evidence type="ECO:0000256" key="8">
    <source>
        <dbReference type="RuleBase" id="RU000304"/>
    </source>
</evidence>
<dbReference type="Gene3D" id="3.30.200.20">
    <property type="entry name" value="Phosphorylase Kinase, domain 1"/>
    <property type="match status" value="1"/>
</dbReference>
<evidence type="ECO:0000313" key="11">
    <source>
        <dbReference type="WBParaSite" id="nRc.2.0.1.t44375-RA"/>
    </source>
</evidence>
<evidence type="ECO:0000256" key="6">
    <source>
        <dbReference type="ARBA" id="ARBA00022840"/>
    </source>
</evidence>
<dbReference type="PROSITE" id="PS50011">
    <property type="entry name" value="PROTEIN_KINASE_DOM"/>
    <property type="match status" value="1"/>
</dbReference>
<dbReference type="InterPro" id="IPR011009">
    <property type="entry name" value="Kinase-like_dom_sf"/>
</dbReference>
<dbReference type="PANTHER" id="PTHR44167:SF23">
    <property type="entry name" value="CDC7 KINASE, ISOFORM A-RELATED"/>
    <property type="match status" value="1"/>
</dbReference>
<dbReference type="GO" id="GO:0004674">
    <property type="term" value="F:protein serine/threonine kinase activity"/>
    <property type="evidence" value="ECO:0007669"/>
    <property type="project" value="UniProtKB-KW"/>
</dbReference>
<keyword evidence="5" id="KW-0418">Kinase</keyword>
<accession>A0A915L0Y9</accession>
<dbReference type="GO" id="GO:0005524">
    <property type="term" value="F:ATP binding"/>
    <property type="evidence" value="ECO:0007669"/>
    <property type="project" value="UniProtKB-UniRule"/>
</dbReference>
<dbReference type="Pfam" id="PF00069">
    <property type="entry name" value="Pkinase"/>
    <property type="match status" value="2"/>
</dbReference>
<dbReference type="EC" id="2.7.11.1" evidence="1"/>
<dbReference type="InterPro" id="IPR008271">
    <property type="entry name" value="Ser/Thr_kinase_AS"/>
</dbReference>
<dbReference type="SMART" id="SM00220">
    <property type="entry name" value="S_TKc"/>
    <property type="match status" value="1"/>
</dbReference>
<keyword evidence="3" id="KW-0808">Transferase</keyword>
<proteinExistence type="inferred from homology"/>
<dbReference type="GO" id="GO:0005634">
    <property type="term" value="C:nucleus"/>
    <property type="evidence" value="ECO:0007669"/>
    <property type="project" value="TreeGrafter"/>
</dbReference>
<feature type="binding site" evidence="7">
    <location>
        <position position="67"/>
    </location>
    <ligand>
        <name>ATP</name>
        <dbReference type="ChEBI" id="CHEBI:30616"/>
    </ligand>
</feature>
<evidence type="ECO:0000259" key="9">
    <source>
        <dbReference type="PROSITE" id="PS50011"/>
    </source>
</evidence>
<dbReference type="Proteomes" id="UP000887565">
    <property type="component" value="Unplaced"/>
</dbReference>
<dbReference type="CDD" id="cd14019">
    <property type="entry name" value="STKc_Cdc7"/>
    <property type="match status" value="1"/>
</dbReference>
<evidence type="ECO:0000256" key="4">
    <source>
        <dbReference type="ARBA" id="ARBA00022741"/>
    </source>
</evidence>
<comment type="similarity">
    <text evidence="8">Belongs to the protein kinase superfamily.</text>
</comment>
<dbReference type="WBParaSite" id="nRc.2.0.1.t44375-RA">
    <property type="protein sequence ID" value="nRc.2.0.1.t44375-RA"/>
    <property type="gene ID" value="nRc.2.0.1.g44375"/>
</dbReference>
<keyword evidence="4 7" id="KW-0547">Nucleotide-binding</keyword>
<keyword evidence="10" id="KW-1185">Reference proteome</keyword>
<dbReference type="PROSITE" id="PS00108">
    <property type="entry name" value="PROTEIN_KINASE_ST"/>
    <property type="match status" value="1"/>
</dbReference>
<dbReference type="InterPro" id="IPR000719">
    <property type="entry name" value="Prot_kinase_dom"/>
</dbReference>
<evidence type="ECO:0000256" key="2">
    <source>
        <dbReference type="ARBA" id="ARBA00022527"/>
    </source>
</evidence>
<protein>
    <recommendedName>
        <fullName evidence="1">non-specific serine/threonine protein kinase</fullName>
        <ecNumber evidence="1">2.7.11.1</ecNumber>
    </recommendedName>
</protein>
<name>A0A915L0Y9_ROMCU</name>
<reference evidence="11" key="1">
    <citation type="submission" date="2022-11" db="UniProtKB">
        <authorList>
            <consortium name="WormBaseParasite"/>
        </authorList>
    </citation>
    <scope>IDENTIFICATION</scope>
</reference>
<evidence type="ECO:0000313" key="10">
    <source>
        <dbReference type="Proteomes" id="UP000887565"/>
    </source>
</evidence>
<feature type="domain" description="Protein kinase" evidence="9">
    <location>
        <begin position="38"/>
        <end position="448"/>
    </location>
</feature>
<sequence length="449" mass="50789">MPDNKNLERRRSSPVVEKQVDSNIVKALTSVPSFVGSFEIIRKLGQGSFSTVILARSHEVGKEVAVKCLVPTTCPSKAFSELDILRKLGGRCNVIGLLCTFRYEDSIFFMMDYFPHDHFTTFVHDAKFDEIRDYMKNLLIALQHVHKLKIIHRDIKATNFLFNRTLRRYRLIDFGLAEHEEGCVKRKPDDSTNLENLCGMAIKRPRLALSQRSTAEKKKLLGSVTNRFENDDPAIATGTFAHLRRKERVSKAGTAGFRAPEVLLNYAGQTAAVDIWSAGVLFLGLLTRRYPFMKPKDDETALAQIISIFGSESLALLAKRIGKKLICQPHISALSIRKLILCIRLTKKEDLIRRLSENSIENLPKEGSCSSLCPPTQCEKCERSLYCPTYSPICFCKKGDILGCSNNGEKLEIEENFIEKSVALLEKMLTIDPKRRITAEWALKAEIFK</sequence>
<dbReference type="Gene3D" id="1.10.510.10">
    <property type="entry name" value="Transferase(Phosphotransferase) domain 1"/>
    <property type="match status" value="1"/>
</dbReference>
<evidence type="ECO:0000256" key="7">
    <source>
        <dbReference type="PROSITE-ProRule" id="PRU10141"/>
    </source>
</evidence>
<dbReference type="PANTHER" id="PTHR44167">
    <property type="entry name" value="OVARIAN-SPECIFIC SERINE/THREONINE-PROTEIN KINASE LOK-RELATED"/>
    <property type="match status" value="1"/>
</dbReference>
<keyword evidence="2 8" id="KW-0723">Serine/threonine-protein kinase</keyword>
<evidence type="ECO:0000256" key="1">
    <source>
        <dbReference type="ARBA" id="ARBA00012513"/>
    </source>
</evidence>
<evidence type="ECO:0000256" key="3">
    <source>
        <dbReference type="ARBA" id="ARBA00022679"/>
    </source>
</evidence>
<evidence type="ECO:0000256" key="5">
    <source>
        <dbReference type="ARBA" id="ARBA00022777"/>
    </source>
</evidence>
<dbReference type="InterPro" id="IPR017441">
    <property type="entry name" value="Protein_kinase_ATP_BS"/>
</dbReference>
<dbReference type="SUPFAM" id="SSF56112">
    <property type="entry name" value="Protein kinase-like (PK-like)"/>
    <property type="match status" value="1"/>
</dbReference>
<dbReference type="AlphaFoldDB" id="A0A915L0Y9"/>
<dbReference type="OMA" id="PHEEFRN"/>